<dbReference type="PANTHER" id="PTHR43358">
    <property type="entry name" value="ALPHA/BETA-HYDROLASE"/>
    <property type="match status" value="1"/>
</dbReference>
<dbReference type="Pfam" id="PF12146">
    <property type="entry name" value="Hydrolase_4"/>
    <property type="match status" value="1"/>
</dbReference>
<dbReference type="RefSeq" id="WP_260115730.1">
    <property type="nucleotide sequence ID" value="NZ_CP093360.1"/>
</dbReference>
<sequence length="316" mass="35883">MSTKRKVTIAITTIISIIVIVLCAASAYLYTVISVPAKKSFLSNATISRNNPLYQNQQWFLHTKKDRWFETAAGTNLKLDAYYIPAQTRTNKTAIIAHGYMGNKDTMGVYASLFHQLGYNVLIPDDRGQGQSQGDYIGYGWPDRRDYVKWMHQVVRRNSKQSKIIMFGVSMGGATTMMTSGESDVPKQVKAFIEDCGYDSITNELKHEAKQLYHMPTIPFYPIEPMVSVINKVKNGFFYGDGNSVKQVAKNHRPMLFIHGSNDHFVPTKMVYPVYRASKGPKQLLIVKGAGHASSYQHNKRLYEKTVQQFLNRYVK</sequence>
<dbReference type="PANTHER" id="PTHR43358:SF4">
    <property type="entry name" value="ALPHA_BETA HYDROLASE FOLD-1 DOMAIN-CONTAINING PROTEIN"/>
    <property type="match status" value="1"/>
</dbReference>
<dbReference type="SUPFAM" id="SSF53474">
    <property type="entry name" value="alpha/beta-Hydrolases"/>
    <property type="match status" value="1"/>
</dbReference>
<dbReference type="InterPro" id="IPR052920">
    <property type="entry name" value="DNA-binding_regulatory"/>
</dbReference>
<keyword evidence="1" id="KW-0472">Membrane</keyword>
<dbReference type="GO" id="GO:0016787">
    <property type="term" value="F:hydrolase activity"/>
    <property type="evidence" value="ECO:0007669"/>
    <property type="project" value="UniProtKB-KW"/>
</dbReference>
<dbReference type="InterPro" id="IPR022742">
    <property type="entry name" value="Hydrolase_4"/>
</dbReference>
<feature type="transmembrane region" description="Helical" evidence="1">
    <location>
        <begin position="7"/>
        <end position="30"/>
    </location>
</feature>
<dbReference type="KEGG" id="lbe:MOO44_00965"/>
<evidence type="ECO:0000313" key="4">
    <source>
        <dbReference type="Proteomes" id="UP000831181"/>
    </source>
</evidence>
<dbReference type="AlphaFoldDB" id="A0A976X4U0"/>
<keyword evidence="1" id="KW-0812">Transmembrane</keyword>
<proteinExistence type="predicted"/>
<reference evidence="3" key="1">
    <citation type="journal article" date="2022" name="Int. J. Syst. Evol. Microbiol.">
        <title>Apilactobacillus apisilvae sp. nov., Nicolia spurrieriana gen. nov. sp. nov., Bombilactobacillus folatiphilus sp. nov. and Bombilactobacillus thymidiniphilus sp. nov., four new lactic acid bacterial isolates from stingless bees Tetragonula carbonaria and Austroplebeia australis.</title>
        <authorList>
            <person name="Oliphant S.A."/>
            <person name="Watson-Haigh N.S."/>
            <person name="Sumby K.M."/>
            <person name="Gardner J."/>
            <person name="Groom S."/>
            <person name="Jiranek V."/>
        </authorList>
    </citation>
    <scope>NUCLEOTIDE SEQUENCE</scope>
    <source>
        <strain evidence="3">SGEP1_A5</strain>
    </source>
</reference>
<gene>
    <name evidence="3" type="ORF">MOO44_00965</name>
</gene>
<name>A0A976X4U0_9LACO</name>
<protein>
    <submittedName>
        <fullName evidence="3">Alpha/beta hydrolase</fullName>
    </submittedName>
</protein>
<accession>A0A976X4U0</accession>
<evidence type="ECO:0000256" key="1">
    <source>
        <dbReference type="SAM" id="Phobius"/>
    </source>
</evidence>
<evidence type="ECO:0000313" key="3">
    <source>
        <dbReference type="EMBL" id="UQS85921.1"/>
    </source>
</evidence>
<dbReference type="Proteomes" id="UP000831181">
    <property type="component" value="Plasmid p1unnamed"/>
</dbReference>
<geneLocation type="plasmid" evidence="3 4">
    <name>p1unnamed</name>
</geneLocation>
<feature type="domain" description="Serine aminopeptidase S33" evidence="2">
    <location>
        <begin position="91"/>
        <end position="193"/>
    </location>
</feature>
<keyword evidence="4" id="KW-1185">Reference proteome</keyword>
<evidence type="ECO:0000259" key="2">
    <source>
        <dbReference type="Pfam" id="PF12146"/>
    </source>
</evidence>
<dbReference type="EMBL" id="CP093360">
    <property type="protein sequence ID" value="UQS85921.1"/>
    <property type="molecule type" value="Genomic_DNA"/>
</dbReference>
<keyword evidence="1" id="KW-1133">Transmembrane helix</keyword>
<dbReference type="Gene3D" id="3.40.50.1820">
    <property type="entry name" value="alpha/beta hydrolase"/>
    <property type="match status" value="1"/>
</dbReference>
<organism evidence="3 4">
    <name type="scientific">Nicoliella spurrieriana</name>
    <dbReference type="NCBI Taxonomy" id="2925830"/>
    <lineage>
        <taxon>Bacteria</taxon>
        <taxon>Bacillati</taxon>
        <taxon>Bacillota</taxon>
        <taxon>Bacilli</taxon>
        <taxon>Lactobacillales</taxon>
        <taxon>Lactobacillaceae</taxon>
        <taxon>Nicoliella</taxon>
    </lineage>
</organism>
<keyword evidence="3" id="KW-0614">Plasmid</keyword>
<dbReference type="InterPro" id="IPR029058">
    <property type="entry name" value="AB_hydrolase_fold"/>
</dbReference>
<keyword evidence="3" id="KW-0378">Hydrolase</keyword>